<evidence type="ECO:0000259" key="3">
    <source>
        <dbReference type="Pfam" id="PF14257"/>
    </source>
</evidence>
<dbReference type="EMBL" id="JACHKZ010000009">
    <property type="protein sequence ID" value="MBB6577773.1"/>
    <property type="molecule type" value="Genomic_DNA"/>
</dbReference>
<dbReference type="Proteomes" id="UP000562492">
    <property type="component" value="Unassembled WGS sequence"/>
</dbReference>
<reference evidence="4 5" key="1">
    <citation type="submission" date="2020-08" db="EMBL/GenBank/DDBJ databases">
        <title>Functional genomics of gut bacteria from endangered species of beetles.</title>
        <authorList>
            <person name="Carlos-Shanley C."/>
        </authorList>
    </citation>
    <scope>NUCLEOTIDE SEQUENCE [LARGE SCALE GENOMIC DNA]</scope>
    <source>
        <strain evidence="4 5">S00124</strain>
    </source>
</reference>
<organism evidence="4 5">
    <name type="scientific">Comamonas odontotermitis</name>
    <dbReference type="NCBI Taxonomy" id="379895"/>
    <lineage>
        <taxon>Bacteria</taxon>
        <taxon>Pseudomonadati</taxon>
        <taxon>Pseudomonadota</taxon>
        <taxon>Betaproteobacteria</taxon>
        <taxon>Burkholderiales</taxon>
        <taxon>Comamonadaceae</taxon>
        <taxon>Comamonas</taxon>
    </lineage>
</organism>
<protein>
    <recommendedName>
        <fullName evidence="3">DUF4349 domain-containing protein</fullName>
    </recommendedName>
</protein>
<proteinExistence type="predicted"/>
<evidence type="ECO:0000256" key="1">
    <source>
        <dbReference type="SAM" id="Coils"/>
    </source>
</evidence>
<dbReference type="Pfam" id="PF14257">
    <property type="entry name" value="DUF4349"/>
    <property type="match status" value="1"/>
</dbReference>
<keyword evidence="5" id="KW-1185">Reference proteome</keyword>
<evidence type="ECO:0000313" key="5">
    <source>
        <dbReference type="Proteomes" id="UP000562492"/>
    </source>
</evidence>
<keyword evidence="2" id="KW-0472">Membrane</keyword>
<keyword evidence="1" id="KW-0175">Coiled coil</keyword>
<feature type="coiled-coil region" evidence="1">
    <location>
        <begin position="216"/>
        <end position="273"/>
    </location>
</feature>
<name>A0ABR6RF41_9BURK</name>
<feature type="transmembrane region" description="Helical" evidence="2">
    <location>
        <begin position="322"/>
        <end position="340"/>
    </location>
</feature>
<evidence type="ECO:0000256" key="2">
    <source>
        <dbReference type="SAM" id="Phobius"/>
    </source>
</evidence>
<keyword evidence="2" id="KW-0812">Transmembrane</keyword>
<sequence>MSHHPLHSDRPSLSVLPQSVRLLALALAASTLVACSPDASTAVSEAKSEGADAAAFTSGAGQADGVALERRARPRTMLEEASPAKAVAAKLMSAPMPAPAPMAPVAAGAGMDTAASVSTAPSQRFLAVSHRMQIESPAAELAGLWETVKSTCERLDCYVEGSALQRETAQSAASAYLTMRINPRDFAMLTATLGGNAKILNHQTSTEDKTSQVIDVEAQIKNRSEYRDSLRELLREKNVKRTLQDLIEIRDTMSQVQAEIDAAATQRALLERETAKQLVQMQFQPQRVIVSGTYSPWRQTWQRSWDTLAFSAQNLVVTAAGLIPWLVVLAVVGVPLWLGVRRRLGSRSKAASPAAANAPAHTE</sequence>
<dbReference type="RefSeq" id="WP_184707563.1">
    <property type="nucleotide sequence ID" value="NZ_JACHKZ010000009.1"/>
</dbReference>
<accession>A0ABR6RF41</accession>
<feature type="domain" description="DUF4349" evidence="3">
    <location>
        <begin position="124"/>
        <end position="337"/>
    </location>
</feature>
<comment type="caution">
    <text evidence="4">The sequence shown here is derived from an EMBL/GenBank/DDBJ whole genome shotgun (WGS) entry which is preliminary data.</text>
</comment>
<gene>
    <name evidence="4" type="ORF">HNP33_001831</name>
</gene>
<keyword evidence="2" id="KW-1133">Transmembrane helix</keyword>
<evidence type="ECO:0000313" key="4">
    <source>
        <dbReference type="EMBL" id="MBB6577773.1"/>
    </source>
</evidence>
<dbReference type="InterPro" id="IPR025645">
    <property type="entry name" value="DUF4349"/>
</dbReference>